<dbReference type="InterPro" id="IPR013549">
    <property type="entry name" value="DUF1731"/>
</dbReference>
<dbReference type="Proteomes" id="UP000703590">
    <property type="component" value="Unassembled WGS sequence"/>
</dbReference>
<comment type="similarity">
    <text evidence="1">Belongs to the NAD(P)-dependent epimerase/dehydratase family. SDR39U1 subfamily.</text>
</comment>
<dbReference type="NCBIfam" id="TIGR01777">
    <property type="entry name" value="yfcH"/>
    <property type="match status" value="1"/>
</dbReference>
<dbReference type="PANTHER" id="PTHR11092">
    <property type="entry name" value="SUGAR NUCLEOTIDE EPIMERASE RELATED"/>
    <property type="match status" value="1"/>
</dbReference>
<gene>
    <name evidence="4" type="ORF">JWV37_05845</name>
</gene>
<dbReference type="SUPFAM" id="SSF51735">
    <property type="entry name" value="NAD(P)-binding Rossmann-fold domains"/>
    <property type="match status" value="1"/>
</dbReference>
<evidence type="ECO:0000256" key="1">
    <source>
        <dbReference type="ARBA" id="ARBA00009353"/>
    </source>
</evidence>
<dbReference type="InterPro" id="IPR010099">
    <property type="entry name" value="SDR39U1"/>
</dbReference>
<dbReference type="PANTHER" id="PTHR11092:SF0">
    <property type="entry name" value="EPIMERASE FAMILY PROTEIN SDR39U1"/>
    <property type="match status" value="1"/>
</dbReference>
<reference evidence="4" key="1">
    <citation type="submission" date="2021-02" db="EMBL/GenBank/DDBJ databases">
        <title>Sulfurospirillum tamanensis sp. nov.</title>
        <authorList>
            <person name="Frolova A."/>
            <person name="Merkel A."/>
            <person name="Slobodkin A."/>
        </authorList>
    </citation>
    <scope>NUCLEOTIDE SEQUENCE</scope>
    <source>
        <strain evidence="4">T05b</strain>
    </source>
</reference>
<evidence type="ECO:0000313" key="5">
    <source>
        <dbReference type="Proteomes" id="UP000703590"/>
    </source>
</evidence>
<evidence type="ECO:0000313" key="4">
    <source>
        <dbReference type="EMBL" id="MBN2964293.1"/>
    </source>
</evidence>
<keyword evidence="5" id="KW-1185">Reference proteome</keyword>
<dbReference type="Gene3D" id="3.40.50.720">
    <property type="entry name" value="NAD(P)-binding Rossmann-like Domain"/>
    <property type="match status" value="1"/>
</dbReference>
<protein>
    <submittedName>
        <fullName evidence="4">TIGR01777 family oxidoreductase</fullName>
    </submittedName>
</protein>
<dbReference type="InterPro" id="IPR001509">
    <property type="entry name" value="Epimerase_deHydtase"/>
</dbReference>
<dbReference type="InterPro" id="IPR036291">
    <property type="entry name" value="NAD(P)-bd_dom_sf"/>
</dbReference>
<dbReference type="Pfam" id="PF01370">
    <property type="entry name" value="Epimerase"/>
    <property type="match status" value="1"/>
</dbReference>
<feature type="domain" description="DUF1731" evidence="3">
    <location>
        <begin position="236"/>
        <end position="281"/>
    </location>
</feature>
<accession>A0ABS2WRK3</accession>
<sequence>MRIAMSGANGFVGSYLSKRFVESGHEIVAITRLALSDESALLATLKGCDGVINLAGANISERWTPSHKEAMVKSRINTTRAIVSALKAMQTPPKVLISTSAVGIYEAGKEHDETSNEFDQGFLGDLAKRWENEALRAKEAGVRVALFRFGVVFGRGGGALAKMMPIFKLGLGGVIGSGEQGFSWIHIEDLFRAYVWVLEDANKEGIYNLTAPHPVTNKEMTKALGAALNRPAFLPVPTFALKLKFGEGAVILLEGQKVYPKHLLDEGFSFFYPQIDQAFDAVIS</sequence>
<evidence type="ECO:0000259" key="2">
    <source>
        <dbReference type="Pfam" id="PF01370"/>
    </source>
</evidence>
<evidence type="ECO:0000259" key="3">
    <source>
        <dbReference type="Pfam" id="PF08338"/>
    </source>
</evidence>
<dbReference type="EMBL" id="JAFHKK010000010">
    <property type="protein sequence ID" value="MBN2964293.1"/>
    <property type="molecule type" value="Genomic_DNA"/>
</dbReference>
<dbReference type="Pfam" id="PF08338">
    <property type="entry name" value="DUF1731"/>
    <property type="match status" value="1"/>
</dbReference>
<reference evidence="4" key="2">
    <citation type="submission" date="2021-02" db="EMBL/GenBank/DDBJ databases">
        <authorList>
            <person name="Merkel A.Y."/>
        </authorList>
    </citation>
    <scope>NUCLEOTIDE SEQUENCE</scope>
    <source>
        <strain evidence="4">T05b</strain>
    </source>
</reference>
<feature type="domain" description="NAD-dependent epimerase/dehydratase" evidence="2">
    <location>
        <begin position="4"/>
        <end position="209"/>
    </location>
</feature>
<name>A0ABS2WRK3_9BACT</name>
<dbReference type="RefSeq" id="WP_205458842.1">
    <property type="nucleotide sequence ID" value="NZ_JAFHKK010000010.1"/>
</dbReference>
<proteinExistence type="inferred from homology"/>
<comment type="caution">
    <text evidence="4">The sequence shown here is derived from an EMBL/GenBank/DDBJ whole genome shotgun (WGS) entry which is preliminary data.</text>
</comment>
<organism evidence="4 5">
    <name type="scientific">Sulfurospirillum tamanense</name>
    <dbReference type="NCBI Taxonomy" id="2813362"/>
    <lineage>
        <taxon>Bacteria</taxon>
        <taxon>Pseudomonadati</taxon>
        <taxon>Campylobacterota</taxon>
        <taxon>Epsilonproteobacteria</taxon>
        <taxon>Campylobacterales</taxon>
        <taxon>Sulfurospirillaceae</taxon>
        <taxon>Sulfurospirillum</taxon>
    </lineage>
</organism>